<dbReference type="EC" id="1.16.1.9" evidence="3"/>
<dbReference type="InterPro" id="IPR013130">
    <property type="entry name" value="Fe3_Rdtase_TM_dom"/>
</dbReference>
<dbReference type="Proteomes" id="UP000308549">
    <property type="component" value="Unassembled WGS sequence"/>
</dbReference>
<dbReference type="Pfam" id="PF08030">
    <property type="entry name" value="NAD_binding_6"/>
    <property type="match status" value="1"/>
</dbReference>
<dbReference type="InterPro" id="IPR017927">
    <property type="entry name" value="FAD-bd_FR_type"/>
</dbReference>
<dbReference type="InterPro" id="IPR051410">
    <property type="entry name" value="Ferric/Cupric_Reductase"/>
</dbReference>
<evidence type="ECO:0000256" key="1">
    <source>
        <dbReference type="ARBA" id="ARBA00004651"/>
    </source>
</evidence>
<keyword evidence="16" id="KW-1185">Reference proteome</keyword>
<keyword evidence="4" id="KW-0813">Transport</keyword>
<feature type="transmembrane region" description="Helical" evidence="13">
    <location>
        <begin position="46"/>
        <end position="68"/>
    </location>
</feature>
<evidence type="ECO:0000256" key="5">
    <source>
        <dbReference type="ARBA" id="ARBA00022475"/>
    </source>
</evidence>
<dbReference type="InterPro" id="IPR017938">
    <property type="entry name" value="Riboflavin_synthase-like_b-brl"/>
</dbReference>
<evidence type="ECO:0000256" key="13">
    <source>
        <dbReference type="SAM" id="Phobius"/>
    </source>
</evidence>
<dbReference type="GO" id="GO:0005886">
    <property type="term" value="C:plasma membrane"/>
    <property type="evidence" value="ECO:0007669"/>
    <property type="project" value="UniProtKB-SubCell"/>
</dbReference>
<evidence type="ECO:0000256" key="2">
    <source>
        <dbReference type="ARBA" id="ARBA00006278"/>
    </source>
</evidence>
<evidence type="ECO:0000256" key="9">
    <source>
        <dbReference type="ARBA" id="ARBA00023002"/>
    </source>
</evidence>
<comment type="similarity">
    <text evidence="2">Belongs to the ferric reductase (FRE) family.</text>
</comment>
<feature type="domain" description="FAD-binding FR-type" evidence="14">
    <location>
        <begin position="256"/>
        <end position="366"/>
    </location>
</feature>
<organism evidence="15 16">
    <name type="scientific">Salinomyces thailandicus</name>
    <dbReference type="NCBI Taxonomy" id="706561"/>
    <lineage>
        <taxon>Eukaryota</taxon>
        <taxon>Fungi</taxon>
        <taxon>Dikarya</taxon>
        <taxon>Ascomycota</taxon>
        <taxon>Pezizomycotina</taxon>
        <taxon>Dothideomycetes</taxon>
        <taxon>Dothideomycetidae</taxon>
        <taxon>Mycosphaerellales</taxon>
        <taxon>Teratosphaeriaceae</taxon>
        <taxon>Salinomyces</taxon>
    </lineage>
</organism>
<feature type="transmembrane region" description="Helical" evidence="13">
    <location>
        <begin position="169"/>
        <end position="187"/>
    </location>
</feature>
<feature type="transmembrane region" description="Helical" evidence="13">
    <location>
        <begin position="130"/>
        <end position="149"/>
    </location>
</feature>
<sequence>MDRPSETRRRGFFETGFDGLEAFRRRWLLMDSPGRWLFGRVSRLQVLILAVLTGYLLVFSFVGLTYQTWITPIEGTNLHNTRGTWGCWADRVGALAYALTPFSVLLAQRESLLSLITGIPHQHFNFLHRWLGYIIFAQAFFHTLGWTLVEGYFYRPQPATFAEWLSQMYAIFGVVAMFLLTLMLVLSTQTCIRWLGYEVFKISHWVLAVLYIAACWGHWDKLWCWMVASLALICLDQLVRAFRTLYIHFGGQSTSDTGFTCPQAHVSLFGEPDDLVARLDFDYNHKAPWYAGQHFHLCFPTLSLWQSHPFTPASLPNLHTKCQHHSYLIRVRQGQTAQLAASASSPGHAPCIPTLLTGPYGRALPSFSFQNVLAIAGGTGVSFTLPIILEALRQQGPSKASALEFVWIVRRSRDLLWLGEELAALKTKLKQNANFRIKIFVTREVDGLRVGLGEKGTPGSSSLSSSASSAAAGDDEMKRLEQLLCETPRFSVMWLGDRHPDSSEVLEEFYERVGLSGGGKVEVLGSGPEGLSGDLRARVSRWKATRGEKVEFYWDSRA</sequence>
<accession>A0A4U0TPS6</accession>
<dbReference type="InterPro" id="IPR013121">
    <property type="entry name" value="Fe_red_NAD-bd_6"/>
</dbReference>
<dbReference type="InterPro" id="IPR039261">
    <property type="entry name" value="FNR_nucleotide-bd"/>
</dbReference>
<dbReference type="SFLD" id="SFLDS00052">
    <property type="entry name" value="Ferric_Reductase_Domain"/>
    <property type="match status" value="1"/>
</dbReference>
<evidence type="ECO:0000256" key="8">
    <source>
        <dbReference type="ARBA" id="ARBA00022989"/>
    </source>
</evidence>
<dbReference type="GO" id="GO:0052851">
    <property type="term" value="F:ferric-chelate reductase (NADPH) activity"/>
    <property type="evidence" value="ECO:0007669"/>
    <property type="project" value="UniProtKB-EC"/>
</dbReference>
<dbReference type="PROSITE" id="PS51384">
    <property type="entry name" value="FAD_FR"/>
    <property type="match status" value="1"/>
</dbReference>
<evidence type="ECO:0000256" key="6">
    <source>
        <dbReference type="ARBA" id="ARBA00022692"/>
    </source>
</evidence>
<proteinExistence type="inferred from homology"/>
<dbReference type="PANTHER" id="PTHR32361:SF3">
    <property type="entry name" value="REDUCTASE, PUTATIVE (AFU_ORTHOLOGUE AFUA_6G13750)-RELATED"/>
    <property type="match status" value="1"/>
</dbReference>
<keyword evidence="5" id="KW-1003">Cell membrane</keyword>
<dbReference type="SFLD" id="SFLDG01168">
    <property type="entry name" value="Ferric_reductase_subgroup_(FRE"/>
    <property type="match status" value="1"/>
</dbReference>
<dbReference type="Gene3D" id="3.40.50.80">
    <property type="entry name" value="Nucleotide-binding domain of ferredoxin-NADP reductase (FNR) module"/>
    <property type="match status" value="1"/>
</dbReference>
<evidence type="ECO:0000256" key="11">
    <source>
        <dbReference type="ARBA" id="ARBA00023136"/>
    </source>
</evidence>
<keyword evidence="7" id="KW-0249">Electron transport</keyword>
<comment type="catalytic activity">
    <reaction evidence="12">
        <text>2 a Fe(II)-siderophore + NADP(+) + H(+) = 2 a Fe(III)-siderophore + NADPH</text>
        <dbReference type="Rhea" id="RHEA:28795"/>
        <dbReference type="Rhea" id="RHEA-COMP:11342"/>
        <dbReference type="Rhea" id="RHEA-COMP:11344"/>
        <dbReference type="ChEBI" id="CHEBI:15378"/>
        <dbReference type="ChEBI" id="CHEBI:29033"/>
        <dbReference type="ChEBI" id="CHEBI:29034"/>
        <dbReference type="ChEBI" id="CHEBI:57783"/>
        <dbReference type="ChEBI" id="CHEBI:58349"/>
        <dbReference type="EC" id="1.16.1.9"/>
    </reaction>
</comment>
<dbReference type="SUPFAM" id="SSF63380">
    <property type="entry name" value="Riboflavin synthase domain-like"/>
    <property type="match status" value="1"/>
</dbReference>
<feature type="transmembrane region" description="Helical" evidence="13">
    <location>
        <begin position="88"/>
        <end position="107"/>
    </location>
</feature>
<evidence type="ECO:0000256" key="10">
    <source>
        <dbReference type="ARBA" id="ARBA00023065"/>
    </source>
</evidence>
<dbReference type="OrthoDB" id="167398at2759"/>
<comment type="caution">
    <text evidence="15">The sequence shown here is derived from an EMBL/GenBank/DDBJ whole genome shotgun (WGS) entry which is preliminary data.</text>
</comment>
<evidence type="ECO:0000256" key="12">
    <source>
        <dbReference type="ARBA" id="ARBA00048483"/>
    </source>
</evidence>
<dbReference type="GO" id="GO:0006826">
    <property type="term" value="P:iron ion transport"/>
    <property type="evidence" value="ECO:0007669"/>
    <property type="project" value="TreeGrafter"/>
</dbReference>
<reference evidence="15 16" key="1">
    <citation type="submission" date="2017-03" db="EMBL/GenBank/DDBJ databases">
        <title>Genomes of endolithic fungi from Antarctica.</title>
        <authorList>
            <person name="Coleine C."/>
            <person name="Masonjones S."/>
            <person name="Stajich J.E."/>
        </authorList>
    </citation>
    <scope>NUCLEOTIDE SEQUENCE [LARGE SCALE GENOMIC DNA]</scope>
    <source>
        <strain evidence="15 16">CCFEE 6315</strain>
    </source>
</reference>
<comment type="subcellular location">
    <subcellularLocation>
        <location evidence="1">Cell membrane</location>
        <topology evidence="1">Multi-pass membrane protein</topology>
    </subcellularLocation>
</comment>
<dbReference type="AlphaFoldDB" id="A0A4U0TPS6"/>
<dbReference type="GO" id="GO:0006879">
    <property type="term" value="P:intracellular iron ion homeostasis"/>
    <property type="evidence" value="ECO:0007669"/>
    <property type="project" value="TreeGrafter"/>
</dbReference>
<feature type="transmembrane region" description="Helical" evidence="13">
    <location>
        <begin position="199"/>
        <end position="219"/>
    </location>
</feature>
<gene>
    <name evidence="15" type="ORF">B0A50_06959</name>
</gene>
<evidence type="ECO:0000256" key="7">
    <source>
        <dbReference type="ARBA" id="ARBA00022982"/>
    </source>
</evidence>
<name>A0A4U0TPS6_9PEZI</name>
<dbReference type="Pfam" id="PF08022">
    <property type="entry name" value="FAD_binding_8"/>
    <property type="match status" value="1"/>
</dbReference>
<protein>
    <recommendedName>
        <fullName evidence="3">ferric-chelate reductase (NADPH)</fullName>
        <ecNumber evidence="3">1.16.1.9</ecNumber>
    </recommendedName>
</protein>
<evidence type="ECO:0000313" key="15">
    <source>
        <dbReference type="EMBL" id="TKA24068.1"/>
    </source>
</evidence>
<dbReference type="SUPFAM" id="SSF52343">
    <property type="entry name" value="Ferredoxin reductase-like, C-terminal NADP-linked domain"/>
    <property type="match status" value="1"/>
</dbReference>
<keyword evidence="11 13" id="KW-0472">Membrane</keyword>
<dbReference type="EMBL" id="NAJL01000048">
    <property type="protein sequence ID" value="TKA24068.1"/>
    <property type="molecule type" value="Genomic_DNA"/>
</dbReference>
<evidence type="ECO:0000259" key="14">
    <source>
        <dbReference type="PROSITE" id="PS51384"/>
    </source>
</evidence>
<keyword evidence="9" id="KW-0560">Oxidoreductase</keyword>
<evidence type="ECO:0000256" key="4">
    <source>
        <dbReference type="ARBA" id="ARBA00022448"/>
    </source>
</evidence>
<dbReference type="GO" id="GO:0015677">
    <property type="term" value="P:copper ion import"/>
    <property type="evidence" value="ECO:0007669"/>
    <property type="project" value="TreeGrafter"/>
</dbReference>
<evidence type="ECO:0000313" key="16">
    <source>
        <dbReference type="Proteomes" id="UP000308549"/>
    </source>
</evidence>
<dbReference type="InterPro" id="IPR013112">
    <property type="entry name" value="FAD-bd_8"/>
</dbReference>
<dbReference type="Pfam" id="PF01794">
    <property type="entry name" value="Ferric_reduct"/>
    <property type="match status" value="1"/>
</dbReference>
<keyword evidence="6 13" id="KW-0812">Transmembrane</keyword>
<keyword evidence="10" id="KW-0406">Ion transport</keyword>
<dbReference type="PANTHER" id="PTHR32361">
    <property type="entry name" value="FERRIC/CUPRIC REDUCTASE TRANSMEMBRANE COMPONENT"/>
    <property type="match status" value="1"/>
</dbReference>
<dbReference type="CDD" id="cd06186">
    <property type="entry name" value="NOX_Duox_like_FAD_NADP"/>
    <property type="match status" value="1"/>
</dbReference>
<evidence type="ECO:0000256" key="3">
    <source>
        <dbReference type="ARBA" id="ARBA00012668"/>
    </source>
</evidence>
<keyword evidence="8 13" id="KW-1133">Transmembrane helix</keyword>